<evidence type="ECO:0000313" key="2">
    <source>
        <dbReference type="Proteomes" id="UP000724672"/>
    </source>
</evidence>
<proteinExistence type="predicted"/>
<keyword evidence="2" id="KW-1185">Reference proteome</keyword>
<accession>A0A942UYI7</accession>
<sequence>MIKEIISQENKECIGGFIAVYADAIMAHMNPSKMHKYDIAVVIKNDKTIWATRVIQEDSNQVQENFEWINIVKDNIVRKSSPIMKKTCYFQIKKGELYGTYVISDDLILNEEFCSSKSYLDFITR</sequence>
<gene>
    <name evidence="1" type="ORF">GOQ27_05760</name>
</gene>
<dbReference type="AlphaFoldDB" id="A0A942UYI7"/>
<comment type="caution">
    <text evidence="1">The sequence shown here is derived from an EMBL/GenBank/DDBJ whole genome shotgun (WGS) entry which is preliminary data.</text>
</comment>
<dbReference type="RefSeq" id="WP_203365884.1">
    <property type="nucleotide sequence ID" value="NZ_WSFT01000024.1"/>
</dbReference>
<reference evidence="1" key="1">
    <citation type="submission" date="2019-12" db="EMBL/GenBank/DDBJ databases">
        <title>Clostridiaceae gen. nov. sp. nov., isolated from sediment in Xinjiang, China.</title>
        <authorList>
            <person name="Zhang R."/>
        </authorList>
    </citation>
    <scope>NUCLEOTIDE SEQUENCE</scope>
    <source>
        <strain evidence="1">D2Q-11</strain>
    </source>
</reference>
<protein>
    <submittedName>
        <fullName evidence="1">Uncharacterized protein</fullName>
    </submittedName>
</protein>
<dbReference type="EMBL" id="WSFT01000024">
    <property type="protein sequence ID" value="MBS4537957.1"/>
    <property type="molecule type" value="Genomic_DNA"/>
</dbReference>
<organism evidence="1 2">
    <name type="scientific">Anaeromonas frigoriresistens</name>
    <dbReference type="NCBI Taxonomy" id="2683708"/>
    <lineage>
        <taxon>Bacteria</taxon>
        <taxon>Bacillati</taxon>
        <taxon>Bacillota</taxon>
        <taxon>Tissierellia</taxon>
        <taxon>Tissierellales</taxon>
        <taxon>Thermohalobacteraceae</taxon>
        <taxon>Anaeromonas</taxon>
    </lineage>
</organism>
<evidence type="ECO:0000313" key="1">
    <source>
        <dbReference type="EMBL" id="MBS4537957.1"/>
    </source>
</evidence>
<name>A0A942UYI7_9FIRM</name>
<dbReference type="Proteomes" id="UP000724672">
    <property type="component" value="Unassembled WGS sequence"/>
</dbReference>